<dbReference type="PANTHER" id="PTHR43353">
    <property type="entry name" value="SUCCINATE-SEMIALDEHYDE DEHYDROGENASE, MITOCHONDRIAL"/>
    <property type="match status" value="1"/>
</dbReference>
<dbReference type="FunFam" id="3.40.309.10:FF:000004">
    <property type="entry name" value="Succinate-semialdehyde dehydrogenase I"/>
    <property type="match status" value="1"/>
</dbReference>
<dbReference type="OrthoDB" id="310895at2759"/>
<protein>
    <submittedName>
        <fullName evidence="5">Succinate-semialdehyde dehydrogenase</fullName>
    </submittedName>
</protein>
<name>A0A319D4B4_9EURO</name>
<dbReference type="InterPro" id="IPR016162">
    <property type="entry name" value="Ald_DH_N"/>
</dbReference>
<evidence type="ECO:0000256" key="2">
    <source>
        <dbReference type="ARBA" id="ARBA00009986"/>
    </source>
</evidence>
<dbReference type="InterPro" id="IPR016163">
    <property type="entry name" value="Ald_DH_C"/>
</dbReference>
<keyword evidence="3" id="KW-0560">Oxidoreductase</keyword>
<dbReference type="InterPro" id="IPR050740">
    <property type="entry name" value="Aldehyde_DH_Superfamily"/>
</dbReference>
<dbReference type="Gene3D" id="3.40.309.10">
    <property type="entry name" value="Aldehyde Dehydrogenase, Chain A, domain 2"/>
    <property type="match status" value="1"/>
</dbReference>
<comment type="pathway">
    <text evidence="1">Amino-acid degradation; 4-aminobutanoate degradation.</text>
</comment>
<dbReference type="STRING" id="1448320.A0A319D4B4"/>
<proteinExistence type="inferred from homology"/>
<sequence length="499" mass="54071">MSSPPFSLKTPSLFHSQAYSNGQWIEAKSKTRFNVDDPGTGKVFTSCPDLAVEDIDSVVHSSHQAFSTYRTVNPRTRAELLLKWHQLIRENRDDIATILTYETGKPLAEAYGEIEYATGFTWWFAGEAERIRGEVSTPAAPGRRVVILKQPIGVCVALVPWNFPIAMILRKVGAALAAGCTIIAKPSPETPLTTLTLAHLATQAGFAPGIFNVITTSNTNTPSLCEALCKHPLVQKVSFTGSTAVGSLIAGHCAVGLKKVTLELGGNCPFVIFNDANQEQALSQLTALKWRHAGQACITANRIYVHENIYEEFLDRLVAHVKTIKVGHGTDSAVTMGPLTTQRGVEKARRQVDDALQNGAKLAHGGGKSFSASHSGYYFEPTILRDMDASMLVTREESFAPIAAVYKFSTEDEVVQWANDTSMGLASYIFTKNLDRSWRILERLEAGMIGLNTGNSSAAESPFGGMKMSGYGKESGKDVAIAEYLVSKTCTITVEGVLS</sequence>
<dbReference type="AlphaFoldDB" id="A0A319D4B4"/>
<dbReference type="GO" id="GO:0009450">
    <property type="term" value="P:gamma-aminobutyric acid catabolic process"/>
    <property type="evidence" value="ECO:0007669"/>
    <property type="project" value="TreeGrafter"/>
</dbReference>
<organism evidence="5 6">
    <name type="scientific">Aspergillus ellipticus CBS 707.79</name>
    <dbReference type="NCBI Taxonomy" id="1448320"/>
    <lineage>
        <taxon>Eukaryota</taxon>
        <taxon>Fungi</taxon>
        <taxon>Dikarya</taxon>
        <taxon>Ascomycota</taxon>
        <taxon>Pezizomycotina</taxon>
        <taxon>Eurotiomycetes</taxon>
        <taxon>Eurotiomycetidae</taxon>
        <taxon>Eurotiales</taxon>
        <taxon>Aspergillaceae</taxon>
        <taxon>Aspergillus</taxon>
        <taxon>Aspergillus subgen. Circumdati</taxon>
    </lineage>
</organism>
<dbReference type="PANTHER" id="PTHR43353:SF7">
    <property type="entry name" value="SUCCINATE SEMIALDEHYDE DEHYDROGENASE (EUROFUNG)"/>
    <property type="match status" value="1"/>
</dbReference>
<keyword evidence="6" id="KW-1185">Reference proteome</keyword>
<dbReference type="SUPFAM" id="SSF53720">
    <property type="entry name" value="ALDH-like"/>
    <property type="match status" value="1"/>
</dbReference>
<accession>A0A319D4B4</accession>
<comment type="similarity">
    <text evidence="2">Belongs to the aldehyde dehydrogenase family.</text>
</comment>
<dbReference type="FunFam" id="3.40.605.10:FF:000023">
    <property type="entry name" value="Succinate-semialdehyde dehydrogenase (Eurofung)"/>
    <property type="match status" value="1"/>
</dbReference>
<gene>
    <name evidence="5" type="ORF">BO71DRAFT_432056</name>
</gene>
<dbReference type="InterPro" id="IPR016161">
    <property type="entry name" value="Ald_DH/histidinol_DH"/>
</dbReference>
<dbReference type="VEuPathDB" id="FungiDB:BO71DRAFT_432056"/>
<dbReference type="GO" id="GO:0004777">
    <property type="term" value="F:succinate-semialdehyde dehydrogenase (NAD+) activity"/>
    <property type="evidence" value="ECO:0007669"/>
    <property type="project" value="TreeGrafter"/>
</dbReference>
<dbReference type="InterPro" id="IPR015590">
    <property type="entry name" value="Aldehyde_DH_dom"/>
</dbReference>
<evidence type="ECO:0000256" key="1">
    <source>
        <dbReference type="ARBA" id="ARBA00005176"/>
    </source>
</evidence>
<evidence type="ECO:0000256" key="3">
    <source>
        <dbReference type="ARBA" id="ARBA00023002"/>
    </source>
</evidence>
<evidence type="ECO:0000313" key="6">
    <source>
        <dbReference type="Proteomes" id="UP000247810"/>
    </source>
</evidence>
<dbReference type="Proteomes" id="UP000247810">
    <property type="component" value="Unassembled WGS sequence"/>
</dbReference>
<dbReference type="Pfam" id="PF00171">
    <property type="entry name" value="Aldedh"/>
    <property type="match status" value="1"/>
</dbReference>
<dbReference type="EMBL" id="KZ825920">
    <property type="protein sequence ID" value="PYH92315.1"/>
    <property type="molecule type" value="Genomic_DNA"/>
</dbReference>
<evidence type="ECO:0000259" key="4">
    <source>
        <dbReference type="Pfam" id="PF00171"/>
    </source>
</evidence>
<feature type="domain" description="Aldehyde dehydrogenase" evidence="4">
    <location>
        <begin position="24"/>
        <end position="489"/>
    </location>
</feature>
<dbReference type="Gene3D" id="3.40.605.10">
    <property type="entry name" value="Aldehyde Dehydrogenase, Chain A, domain 1"/>
    <property type="match status" value="1"/>
</dbReference>
<evidence type="ECO:0000313" key="5">
    <source>
        <dbReference type="EMBL" id="PYH92315.1"/>
    </source>
</evidence>
<dbReference type="CDD" id="cd07103">
    <property type="entry name" value="ALDH_F5_SSADH_GabD"/>
    <property type="match status" value="1"/>
</dbReference>
<dbReference type="GO" id="GO:0005737">
    <property type="term" value="C:cytoplasm"/>
    <property type="evidence" value="ECO:0007669"/>
    <property type="project" value="TreeGrafter"/>
</dbReference>
<reference evidence="5 6" key="1">
    <citation type="submission" date="2018-02" db="EMBL/GenBank/DDBJ databases">
        <title>The genomes of Aspergillus section Nigri reveals drivers in fungal speciation.</title>
        <authorList>
            <consortium name="DOE Joint Genome Institute"/>
            <person name="Vesth T.C."/>
            <person name="Nybo J."/>
            <person name="Theobald S."/>
            <person name="Brandl J."/>
            <person name="Frisvad J.C."/>
            <person name="Nielsen K.F."/>
            <person name="Lyhne E.K."/>
            <person name="Kogle M.E."/>
            <person name="Kuo A."/>
            <person name="Riley R."/>
            <person name="Clum A."/>
            <person name="Nolan M."/>
            <person name="Lipzen A."/>
            <person name="Salamov A."/>
            <person name="Henrissat B."/>
            <person name="Wiebenga A."/>
            <person name="De vries R.P."/>
            <person name="Grigoriev I.V."/>
            <person name="Mortensen U.H."/>
            <person name="Andersen M.R."/>
            <person name="Baker S.E."/>
        </authorList>
    </citation>
    <scope>NUCLEOTIDE SEQUENCE [LARGE SCALE GENOMIC DNA]</scope>
    <source>
        <strain evidence="5 6">CBS 707.79</strain>
    </source>
</reference>